<evidence type="ECO:0000259" key="2">
    <source>
        <dbReference type="Pfam" id="PF08450"/>
    </source>
</evidence>
<dbReference type="GeneID" id="96905522"/>
<dbReference type="AlphaFoldDB" id="G0VK01"/>
<feature type="domain" description="SMP-30/Gluconolactonase/LRE-like region" evidence="2">
    <location>
        <begin position="24"/>
        <end position="306"/>
    </location>
</feature>
<dbReference type="STRING" id="1064592.G0VK01"/>
<protein>
    <recommendedName>
        <fullName evidence="2">SMP-30/Gluconolactonase/LRE-like region domain-containing protein</fullName>
    </recommendedName>
</protein>
<keyword evidence="4" id="KW-1185">Reference proteome</keyword>
<dbReference type="PANTHER" id="PTHR10907:SF47">
    <property type="entry name" value="REGUCALCIN"/>
    <property type="match status" value="1"/>
</dbReference>
<comment type="similarity">
    <text evidence="1">Belongs to the SMP-30/CGR1 family.</text>
</comment>
<dbReference type="Proteomes" id="UP000001640">
    <property type="component" value="Chromosome 9"/>
</dbReference>
<dbReference type="eggNOG" id="KOG4499">
    <property type="taxonomic scope" value="Eukaryota"/>
</dbReference>
<evidence type="ECO:0000313" key="4">
    <source>
        <dbReference type="Proteomes" id="UP000001640"/>
    </source>
</evidence>
<dbReference type="RefSeq" id="XP_003678177.1">
    <property type="nucleotide sequence ID" value="XM_003678129.1"/>
</dbReference>
<dbReference type="InParanoid" id="G0VK01"/>
<dbReference type="OrthoDB" id="423498at2759"/>
<gene>
    <name evidence="3" type="primary">NCAS0I01670</name>
    <name evidence="3" type="ordered locus">NCAS_0I01670</name>
</gene>
<dbReference type="InterPro" id="IPR013658">
    <property type="entry name" value="SGL"/>
</dbReference>
<dbReference type="HOGENOM" id="CLU_036110_3_0_1"/>
<dbReference type="SUPFAM" id="SSF63829">
    <property type="entry name" value="Calcium-dependent phosphotriesterase"/>
    <property type="match status" value="1"/>
</dbReference>
<dbReference type="GO" id="GO:0005509">
    <property type="term" value="F:calcium ion binding"/>
    <property type="evidence" value="ECO:0007669"/>
    <property type="project" value="TreeGrafter"/>
</dbReference>
<dbReference type="Gene3D" id="2.120.10.30">
    <property type="entry name" value="TolB, C-terminal domain"/>
    <property type="match status" value="1"/>
</dbReference>
<proteinExistence type="inferred from homology"/>
<evidence type="ECO:0000256" key="1">
    <source>
        <dbReference type="ARBA" id="ARBA00008853"/>
    </source>
</evidence>
<sequence>MTLNSETVDLQTLTPWYHFPDARLSEGISYVKETDTLYWIDIYQAEVHKLEDITTKGTSGLHDYITLRNDNYNADAAIKNPNTAGKYRESIGVVFPDHQDKNLVLFGSKFGIAKGDLVTKKWEYLMLYSECKDLDKERAMRLRSNDGNVSPCGNYIYIGLMDDNDVELKNEGCLMRISLVNKTMEVVWKNITIPNAIHWSLDKKSMYVTDSLSWIIWKCDAQDLDKKVKLIDIKNANNQAFASPEPDGSDVDSENNILYTAVWSTHKVQAFDLETGKLLKEYVLPKETPRISCCCIYGSDILVTTANMDLPDGVKKSGDKVGGSIFRIPNVIPKGKIFSTKPQLKM</sequence>
<dbReference type="PANTHER" id="PTHR10907">
    <property type="entry name" value="REGUCALCIN"/>
    <property type="match status" value="1"/>
</dbReference>
<dbReference type="EMBL" id="HE576760">
    <property type="protein sequence ID" value="CCC71835.1"/>
    <property type="molecule type" value="Genomic_DNA"/>
</dbReference>
<reference evidence="3 4" key="1">
    <citation type="journal article" date="2011" name="Proc. Natl. Acad. Sci. U.S.A.">
        <title>Evolutionary erosion of yeast sex chromosomes by mating-type switching accidents.</title>
        <authorList>
            <person name="Gordon J.L."/>
            <person name="Armisen D."/>
            <person name="Proux-Wera E."/>
            <person name="Oheigeartaigh S.S."/>
            <person name="Byrne K.P."/>
            <person name="Wolfe K.H."/>
        </authorList>
    </citation>
    <scope>NUCLEOTIDE SEQUENCE [LARGE SCALE GENOMIC DNA]</scope>
    <source>
        <strain evidence="4">ATCC 76901 / BCRC 22586 / CBS 4309 / NBRC 1992 / NRRL Y-12630</strain>
    </source>
</reference>
<dbReference type="OMA" id="PRISCCC"/>
<dbReference type="InterPro" id="IPR011042">
    <property type="entry name" value="6-blade_b-propeller_TolB-like"/>
</dbReference>
<dbReference type="GO" id="GO:0004341">
    <property type="term" value="F:gluconolactonase activity"/>
    <property type="evidence" value="ECO:0007669"/>
    <property type="project" value="TreeGrafter"/>
</dbReference>
<name>G0VK01_NAUCA</name>
<reference key="2">
    <citation type="submission" date="2011-08" db="EMBL/GenBank/DDBJ databases">
        <title>Genome sequence of Naumovozyma castellii.</title>
        <authorList>
            <person name="Gordon J.L."/>
            <person name="Armisen D."/>
            <person name="Proux-Wera E."/>
            <person name="OhEigeartaigh S.S."/>
            <person name="Byrne K.P."/>
            <person name="Wolfe K.H."/>
        </authorList>
    </citation>
    <scope>NUCLEOTIDE SEQUENCE</scope>
    <source>
        <strain>Type strain:CBS 4309</strain>
    </source>
</reference>
<dbReference type="KEGG" id="ncs:NCAS_0I01670"/>
<dbReference type="FunCoup" id="G0VK01">
    <property type="interactions" value="64"/>
</dbReference>
<evidence type="ECO:0000313" key="3">
    <source>
        <dbReference type="EMBL" id="CCC71835.1"/>
    </source>
</evidence>
<organism evidence="3 4">
    <name type="scientific">Naumovozyma castellii</name>
    <name type="common">Yeast</name>
    <name type="synonym">Saccharomyces castellii</name>
    <dbReference type="NCBI Taxonomy" id="27288"/>
    <lineage>
        <taxon>Eukaryota</taxon>
        <taxon>Fungi</taxon>
        <taxon>Dikarya</taxon>
        <taxon>Ascomycota</taxon>
        <taxon>Saccharomycotina</taxon>
        <taxon>Saccharomycetes</taxon>
        <taxon>Saccharomycetales</taxon>
        <taxon>Saccharomycetaceae</taxon>
        <taxon>Naumovozyma</taxon>
    </lineage>
</organism>
<dbReference type="Pfam" id="PF08450">
    <property type="entry name" value="SGL"/>
    <property type="match status" value="1"/>
</dbReference>
<accession>G0VK01</accession>